<keyword evidence="1" id="KW-0732">Signal</keyword>
<protein>
    <recommendedName>
        <fullName evidence="2">H-type lectin domain-containing protein</fullName>
    </recommendedName>
</protein>
<sequence length="114" mass="12278">MLTFNFIALFIPILLVVSNCEGQCQLGGPVSIQQCTDTGSNCRGKTIVIHVPFPRGFEHIPNVIVALNRYDNFGGDTAFGVTAENIDALGFDLQFKAWANTAVNNASASWVACI</sequence>
<feature type="signal peptide" evidence="1">
    <location>
        <begin position="1"/>
        <end position="22"/>
    </location>
</feature>
<dbReference type="InterPro" id="IPR019019">
    <property type="entry name" value="H-type_lectin_domain"/>
</dbReference>
<feature type="domain" description="H-type lectin" evidence="2">
    <location>
        <begin position="49"/>
        <end position="112"/>
    </location>
</feature>
<dbReference type="Pfam" id="PF09458">
    <property type="entry name" value="H_lectin"/>
    <property type="match status" value="1"/>
</dbReference>
<dbReference type="GO" id="GO:0030246">
    <property type="term" value="F:carbohydrate binding"/>
    <property type="evidence" value="ECO:0007669"/>
    <property type="project" value="InterPro"/>
</dbReference>
<dbReference type="Gene3D" id="2.60.40.2080">
    <property type="match status" value="1"/>
</dbReference>
<dbReference type="EMBL" id="CAJNOG010000187">
    <property type="protein sequence ID" value="CAF1054932.1"/>
    <property type="molecule type" value="Genomic_DNA"/>
</dbReference>
<accession>A0A819FWC2</accession>
<organism evidence="6 7">
    <name type="scientific">Adineta steineri</name>
    <dbReference type="NCBI Taxonomy" id="433720"/>
    <lineage>
        <taxon>Eukaryota</taxon>
        <taxon>Metazoa</taxon>
        <taxon>Spiralia</taxon>
        <taxon>Gnathifera</taxon>
        <taxon>Rotifera</taxon>
        <taxon>Eurotatoria</taxon>
        <taxon>Bdelloidea</taxon>
        <taxon>Adinetida</taxon>
        <taxon>Adinetidae</taxon>
        <taxon>Adineta</taxon>
    </lineage>
</organism>
<evidence type="ECO:0000313" key="5">
    <source>
        <dbReference type="EMBL" id="CAF3864924.1"/>
    </source>
</evidence>
<dbReference type="SUPFAM" id="SSF141086">
    <property type="entry name" value="Agglutinin HPA-like"/>
    <property type="match status" value="1"/>
</dbReference>
<gene>
    <name evidence="3" type="ORF">JYZ213_LOCUS18891</name>
    <name evidence="6" type="ORF">OKA104_LOCUS22826</name>
    <name evidence="5" type="ORF">OXD698_LOCUS22029</name>
    <name evidence="4" type="ORF">VCS650_LOCUS40300</name>
</gene>
<dbReference type="Proteomes" id="UP000663881">
    <property type="component" value="Unassembled WGS sequence"/>
</dbReference>
<dbReference type="InterPro" id="IPR037221">
    <property type="entry name" value="H-type_lectin_dom_sf"/>
</dbReference>
<dbReference type="Proteomes" id="UP000663891">
    <property type="component" value="Unassembled WGS sequence"/>
</dbReference>
<dbReference type="GO" id="GO:0007155">
    <property type="term" value="P:cell adhesion"/>
    <property type="evidence" value="ECO:0007669"/>
    <property type="project" value="InterPro"/>
</dbReference>
<dbReference type="EMBL" id="CAJOAY010001692">
    <property type="protein sequence ID" value="CAF3875119.1"/>
    <property type="molecule type" value="Genomic_DNA"/>
</dbReference>
<evidence type="ECO:0000313" key="3">
    <source>
        <dbReference type="EMBL" id="CAF1054932.1"/>
    </source>
</evidence>
<evidence type="ECO:0000313" key="6">
    <source>
        <dbReference type="EMBL" id="CAF3875119.1"/>
    </source>
</evidence>
<dbReference type="Proteomes" id="UP000663845">
    <property type="component" value="Unassembled WGS sequence"/>
</dbReference>
<evidence type="ECO:0000256" key="1">
    <source>
        <dbReference type="SAM" id="SignalP"/>
    </source>
</evidence>
<dbReference type="EMBL" id="CAJOAZ010001850">
    <property type="protein sequence ID" value="CAF3864924.1"/>
    <property type="molecule type" value="Genomic_DNA"/>
</dbReference>
<evidence type="ECO:0000259" key="2">
    <source>
        <dbReference type="Pfam" id="PF09458"/>
    </source>
</evidence>
<evidence type="ECO:0000313" key="4">
    <source>
        <dbReference type="EMBL" id="CAF1465587.1"/>
    </source>
</evidence>
<name>A0A819FWC2_9BILA</name>
<dbReference type="AlphaFoldDB" id="A0A819FWC2"/>
<comment type="caution">
    <text evidence="6">The sequence shown here is derived from an EMBL/GenBank/DDBJ whole genome shotgun (WGS) entry which is preliminary data.</text>
</comment>
<dbReference type="Proteomes" id="UP000663844">
    <property type="component" value="Unassembled WGS sequence"/>
</dbReference>
<evidence type="ECO:0000313" key="7">
    <source>
        <dbReference type="Proteomes" id="UP000663881"/>
    </source>
</evidence>
<feature type="chain" id="PRO_5035618139" description="H-type lectin domain-containing protein" evidence="1">
    <location>
        <begin position="23"/>
        <end position="114"/>
    </location>
</feature>
<dbReference type="OrthoDB" id="10439288at2759"/>
<reference evidence="6" key="1">
    <citation type="submission" date="2021-02" db="EMBL/GenBank/DDBJ databases">
        <authorList>
            <person name="Nowell W R."/>
        </authorList>
    </citation>
    <scope>NUCLEOTIDE SEQUENCE</scope>
</reference>
<dbReference type="EMBL" id="CAJNON010001477">
    <property type="protein sequence ID" value="CAF1465587.1"/>
    <property type="molecule type" value="Genomic_DNA"/>
</dbReference>
<proteinExistence type="predicted"/>